<proteinExistence type="predicted"/>
<name>A0A081BYN9_VECG1</name>
<feature type="transmembrane region" description="Helical" evidence="1">
    <location>
        <begin position="209"/>
        <end position="230"/>
    </location>
</feature>
<sequence>MKRFFLPILFTIILLGILFPGGEALKPILPILLGTLLFFNFYNIDIRGKHFFRQEIVIYFVIVLGILPALVVMTTKFLPSPFQLGIFLTTISPAAVSGSIVVGMIGGSLELSIANTVIFNLLSPLSYTILTKLYFDTTELNVSSAQIIVNLVLMIGIPFGASLICKRLSSLSRPLRILSSYINILFVLIVFMAISSSSKQLRTIPIRELGSVIGMTVLIVAIFYTLGLLLGKDDRTKRALAVNMGQKNNSLCIWLALSSFGPLAAIPATVYIIIQHIFNSLLIFLFTRR</sequence>
<keyword evidence="3" id="KW-1185">Reference proteome</keyword>
<dbReference type="PANTHER" id="PTHR10361">
    <property type="entry name" value="SODIUM-BILE ACID COTRANSPORTER"/>
    <property type="match status" value="1"/>
</dbReference>
<dbReference type="HOGENOM" id="CLU_961937_0_0_0"/>
<evidence type="ECO:0000313" key="2">
    <source>
        <dbReference type="EMBL" id="GAK57444.1"/>
    </source>
</evidence>
<dbReference type="Proteomes" id="UP000030661">
    <property type="component" value="Unassembled WGS sequence"/>
</dbReference>
<accession>A0A081BYN9</accession>
<feature type="transmembrane region" description="Helical" evidence="1">
    <location>
        <begin position="56"/>
        <end position="78"/>
    </location>
</feature>
<dbReference type="PANTHER" id="PTHR10361:SF28">
    <property type="entry name" value="P3 PROTEIN-RELATED"/>
    <property type="match status" value="1"/>
</dbReference>
<evidence type="ECO:0000256" key="1">
    <source>
        <dbReference type="SAM" id="Phobius"/>
    </source>
</evidence>
<feature type="transmembrane region" description="Helical" evidence="1">
    <location>
        <begin position="147"/>
        <end position="165"/>
    </location>
</feature>
<reference evidence="2" key="1">
    <citation type="journal article" date="2015" name="PeerJ">
        <title>First genomic representation of candidate bacterial phylum KSB3 points to enhanced environmental sensing as a trigger of wastewater bulking.</title>
        <authorList>
            <person name="Sekiguchi Y."/>
            <person name="Ohashi A."/>
            <person name="Parks D.H."/>
            <person name="Yamauchi T."/>
            <person name="Tyson G.W."/>
            <person name="Hugenholtz P."/>
        </authorList>
    </citation>
    <scope>NUCLEOTIDE SEQUENCE [LARGE SCALE GENOMIC DNA]</scope>
</reference>
<dbReference type="Gene3D" id="1.20.1530.20">
    <property type="match status" value="1"/>
</dbReference>
<dbReference type="InterPro" id="IPR004710">
    <property type="entry name" value="Bilac:Na_transpt"/>
</dbReference>
<dbReference type="eggNOG" id="COG0385">
    <property type="taxonomic scope" value="Bacteria"/>
</dbReference>
<keyword evidence="1" id="KW-1133">Transmembrane helix</keyword>
<evidence type="ECO:0000313" key="3">
    <source>
        <dbReference type="Proteomes" id="UP000030661"/>
    </source>
</evidence>
<protein>
    <submittedName>
        <fullName evidence="2">Sodium Bile acid symporter family protein</fullName>
    </submittedName>
</protein>
<dbReference type="InterPro" id="IPR016833">
    <property type="entry name" value="Put_Na-Bile_cotransptr"/>
</dbReference>
<dbReference type="EMBL" id="DF820466">
    <property type="protein sequence ID" value="GAK57444.1"/>
    <property type="molecule type" value="Genomic_DNA"/>
</dbReference>
<dbReference type="InterPro" id="IPR038770">
    <property type="entry name" value="Na+/solute_symporter_sf"/>
</dbReference>
<feature type="transmembrane region" description="Helical" evidence="1">
    <location>
        <begin position="84"/>
        <end position="105"/>
    </location>
</feature>
<feature type="transmembrane region" description="Helical" evidence="1">
    <location>
        <begin position="177"/>
        <end position="197"/>
    </location>
</feature>
<feature type="transmembrane region" description="Helical" evidence="1">
    <location>
        <begin position="251"/>
        <end position="274"/>
    </location>
</feature>
<keyword evidence="1" id="KW-0472">Membrane</keyword>
<keyword evidence="1" id="KW-0812">Transmembrane</keyword>
<dbReference type="Pfam" id="PF13593">
    <property type="entry name" value="SBF_like"/>
    <property type="match status" value="1"/>
</dbReference>
<feature type="transmembrane region" description="Helical" evidence="1">
    <location>
        <begin position="28"/>
        <end position="44"/>
    </location>
</feature>
<dbReference type="STRING" id="1499967.U27_04411"/>
<gene>
    <name evidence="2" type="ORF">U27_04411</name>
</gene>
<feature type="transmembrane region" description="Helical" evidence="1">
    <location>
        <begin position="117"/>
        <end position="135"/>
    </location>
</feature>
<organism evidence="2">
    <name type="scientific">Vecturithrix granuli</name>
    <dbReference type="NCBI Taxonomy" id="1499967"/>
    <lineage>
        <taxon>Bacteria</taxon>
        <taxon>Candidatus Moduliflexota</taxon>
        <taxon>Candidatus Vecturitrichia</taxon>
        <taxon>Candidatus Vecturitrichales</taxon>
        <taxon>Candidatus Vecturitrichaceae</taxon>
        <taxon>Candidatus Vecturithrix</taxon>
    </lineage>
</organism>
<dbReference type="AlphaFoldDB" id="A0A081BYN9"/>